<feature type="compositionally biased region" description="Acidic residues" evidence="1">
    <location>
        <begin position="131"/>
        <end position="141"/>
    </location>
</feature>
<protein>
    <recommendedName>
        <fullName evidence="4">snRNA-activating protein complex subunit 5</fullName>
    </recommendedName>
</protein>
<name>A0A914BP32_PATMI</name>
<proteinExistence type="predicted"/>
<dbReference type="AlphaFoldDB" id="A0A914BP32"/>
<evidence type="ECO:0000313" key="3">
    <source>
        <dbReference type="Proteomes" id="UP000887568"/>
    </source>
</evidence>
<dbReference type="GO" id="GO:0006384">
    <property type="term" value="P:transcription initiation at RNA polymerase III promoter"/>
    <property type="evidence" value="ECO:0007669"/>
    <property type="project" value="InterPro"/>
</dbReference>
<organism evidence="2 3">
    <name type="scientific">Patiria miniata</name>
    <name type="common">Bat star</name>
    <name type="synonym">Asterina miniata</name>
    <dbReference type="NCBI Taxonomy" id="46514"/>
    <lineage>
        <taxon>Eukaryota</taxon>
        <taxon>Metazoa</taxon>
        <taxon>Echinodermata</taxon>
        <taxon>Eleutherozoa</taxon>
        <taxon>Asterozoa</taxon>
        <taxon>Asteroidea</taxon>
        <taxon>Valvatacea</taxon>
        <taxon>Valvatida</taxon>
        <taxon>Asterinidae</taxon>
        <taxon>Patiria</taxon>
    </lineage>
</organism>
<feature type="compositionally biased region" description="Polar residues" evidence="1">
    <location>
        <begin position="76"/>
        <end position="86"/>
    </location>
</feature>
<evidence type="ECO:0000313" key="2">
    <source>
        <dbReference type="EnsemblMetazoa" id="XP_038078033.1"/>
    </source>
</evidence>
<dbReference type="EnsemblMetazoa" id="XM_038222105.1">
    <property type="protein sequence ID" value="XP_038078033.1"/>
    <property type="gene ID" value="LOC119745617"/>
</dbReference>
<evidence type="ECO:0000256" key="1">
    <source>
        <dbReference type="SAM" id="MobiDB-lite"/>
    </source>
</evidence>
<dbReference type="OMA" id="NMITEQA"/>
<keyword evidence="3" id="KW-1185">Reference proteome</keyword>
<dbReference type="Proteomes" id="UP000887568">
    <property type="component" value="Unplaced"/>
</dbReference>
<evidence type="ECO:0008006" key="4">
    <source>
        <dbReference type="Google" id="ProtNLM"/>
    </source>
</evidence>
<feature type="region of interest" description="Disordered" evidence="1">
    <location>
        <begin position="73"/>
        <end position="141"/>
    </location>
</feature>
<dbReference type="GO" id="GO:0005634">
    <property type="term" value="C:nucleus"/>
    <property type="evidence" value="ECO:0007669"/>
    <property type="project" value="InterPro"/>
</dbReference>
<dbReference type="GeneID" id="119745617"/>
<accession>A0A914BP32</accession>
<reference evidence="2" key="1">
    <citation type="submission" date="2022-11" db="UniProtKB">
        <authorList>
            <consortium name="EnsemblMetazoa"/>
        </authorList>
    </citation>
    <scope>IDENTIFICATION</scope>
</reference>
<dbReference type="InterPro" id="IPR029138">
    <property type="entry name" value="SNAPC5"/>
</dbReference>
<dbReference type="Pfam" id="PF15497">
    <property type="entry name" value="SNAPC5"/>
    <property type="match status" value="1"/>
</dbReference>
<feature type="compositionally biased region" description="Acidic residues" evidence="1">
    <location>
        <begin position="90"/>
        <end position="114"/>
    </location>
</feature>
<sequence length="141" mass="16301">MLAKLKYLKEEEKALKDIENMVKEQVNRLQQEELYLKSLLRNTTGKEDPVPVSLSYAKTELFDIDKTVNAVPLDDLQSTSHQQLHPNNVEDAEEDDEDEEEMDSEDCQGNQEEDGINKDLMALMRQMQGEDSYEEDFGDEI</sequence>
<dbReference type="OrthoDB" id="10459934at2759"/>
<dbReference type="GO" id="GO:0006366">
    <property type="term" value="P:transcription by RNA polymerase II"/>
    <property type="evidence" value="ECO:0007669"/>
    <property type="project" value="InterPro"/>
</dbReference>
<dbReference type="RefSeq" id="XP_038078033.1">
    <property type="nucleotide sequence ID" value="XM_038222105.1"/>
</dbReference>